<accession>A0A4R7DC31</accession>
<proteinExistence type="predicted"/>
<sequence>MKRLLLTSFLVFTIIILHAQDQKWSVEANYPFTLDDGAFSNNDGAIDLGIKYRFFRTDLVRLGLDLNGGFVYDKAGKNNEDTFKSKTYLFQPKVFAEFSVPFAPKWHPMVGVGYSVVSNNFSGSISGTDFSDRSGADGGFNFDVGISYDISKRFFLQLKYDMILLQVKDEVVFDDERINIDFRENIDRLKIGVGFRF</sequence>
<dbReference type="AlphaFoldDB" id="A0A4R7DC31"/>
<dbReference type="Pfam" id="PF13505">
    <property type="entry name" value="OMP_b-brl"/>
    <property type="match status" value="1"/>
</dbReference>
<gene>
    <name evidence="3" type="ORF">DFQ03_0450</name>
</gene>
<keyword evidence="1" id="KW-0732">Signal</keyword>
<evidence type="ECO:0000313" key="4">
    <source>
        <dbReference type="Proteomes" id="UP000295274"/>
    </source>
</evidence>
<feature type="domain" description="Outer membrane protein beta-barrel" evidence="2">
    <location>
        <begin position="9"/>
        <end position="197"/>
    </location>
</feature>
<dbReference type="SUPFAM" id="SSF56925">
    <property type="entry name" value="OMPA-like"/>
    <property type="match status" value="1"/>
</dbReference>
<dbReference type="OrthoDB" id="1438113at2"/>
<evidence type="ECO:0000256" key="1">
    <source>
        <dbReference type="ARBA" id="ARBA00022729"/>
    </source>
</evidence>
<name>A0A4R7DC31_9FLAO</name>
<dbReference type="Proteomes" id="UP000295274">
    <property type="component" value="Unassembled WGS sequence"/>
</dbReference>
<dbReference type="RefSeq" id="WP_133671376.1">
    <property type="nucleotide sequence ID" value="NZ_SNZW01000011.1"/>
</dbReference>
<dbReference type="EMBL" id="SNZW01000011">
    <property type="protein sequence ID" value="TDS18740.1"/>
    <property type="molecule type" value="Genomic_DNA"/>
</dbReference>
<reference evidence="3 4" key="1">
    <citation type="submission" date="2019-03" db="EMBL/GenBank/DDBJ databases">
        <title>Genomic Encyclopedia of Type Strains, Phase III (KMG-III): the genomes of soil and plant-associated and newly described type strains.</title>
        <authorList>
            <person name="Whitman W."/>
        </authorList>
    </citation>
    <scope>NUCLEOTIDE SEQUENCE [LARGE SCALE GENOMIC DNA]</scope>
    <source>
        <strain evidence="3 4">CECT 8455</strain>
    </source>
</reference>
<dbReference type="InterPro" id="IPR011250">
    <property type="entry name" value="OMP/PagP_B-barrel"/>
</dbReference>
<dbReference type="InterPro" id="IPR027385">
    <property type="entry name" value="Beta-barrel_OMP"/>
</dbReference>
<organism evidence="3 4">
    <name type="scientific">Maribacter caenipelagi</name>
    <dbReference type="NCBI Taxonomy" id="1447781"/>
    <lineage>
        <taxon>Bacteria</taxon>
        <taxon>Pseudomonadati</taxon>
        <taxon>Bacteroidota</taxon>
        <taxon>Flavobacteriia</taxon>
        <taxon>Flavobacteriales</taxon>
        <taxon>Flavobacteriaceae</taxon>
        <taxon>Maribacter</taxon>
    </lineage>
</organism>
<evidence type="ECO:0000259" key="2">
    <source>
        <dbReference type="Pfam" id="PF13505"/>
    </source>
</evidence>
<protein>
    <submittedName>
        <fullName evidence="3">Outer membrane protein with beta-barrel domain</fullName>
    </submittedName>
</protein>
<keyword evidence="4" id="KW-1185">Reference proteome</keyword>
<comment type="caution">
    <text evidence="3">The sequence shown here is derived from an EMBL/GenBank/DDBJ whole genome shotgun (WGS) entry which is preliminary data.</text>
</comment>
<evidence type="ECO:0000313" key="3">
    <source>
        <dbReference type="EMBL" id="TDS18740.1"/>
    </source>
</evidence>
<dbReference type="Gene3D" id="2.40.160.20">
    <property type="match status" value="1"/>
</dbReference>